<accession>A0ABS8PQU9</accession>
<dbReference type="Proteomes" id="UP001199816">
    <property type="component" value="Unassembled WGS sequence"/>
</dbReference>
<proteinExistence type="predicted"/>
<evidence type="ECO:0000313" key="3">
    <source>
        <dbReference type="Proteomes" id="UP001199816"/>
    </source>
</evidence>
<protein>
    <submittedName>
        <fullName evidence="2">Uncharacterized protein</fullName>
    </submittedName>
</protein>
<keyword evidence="1" id="KW-0812">Transmembrane</keyword>
<feature type="transmembrane region" description="Helical" evidence="1">
    <location>
        <begin position="6"/>
        <end position="28"/>
    </location>
</feature>
<keyword evidence="3" id="KW-1185">Reference proteome</keyword>
<keyword evidence="1" id="KW-1133">Transmembrane helix</keyword>
<dbReference type="EMBL" id="JAJNEC010000005">
    <property type="protein sequence ID" value="MCD2423457.1"/>
    <property type="molecule type" value="Genomic_DNA"/>
</dbReference>
<organism evidence="2 3">
    <name type="scientific">Niabella pedocola</name>
    <dbReference type="NCBI Taxonomy" id="1752077"/>
    <lineage>
        <taxon>Bacteria</taxon>
        <taxon>Pseudomonadati</taxon>
        <taxon>Bacteroidota</taxon>
        <taxon>Chitinophagia</taxon>
        <taxon>Chitinophagales</taxon>
        <taxon>Chitinophagaceae</taxon>
        <taxon>Niabella</taxon>
    </lineage>
</organism>
<keyword evidence="1" id="KW-0472">Membrane</keyword>
<name>A0ABS8PQU9_9BACT</name>
<sequence length="106" mass="11850">MLGPIRYIIAGFLGLVIVFAAFSPHIALMYEKSVNKEDIALAADAGMGKKTCEVKELLPEEVFVDTCGFLLPQPDISFIKMFAAFRQPYMHMRYDRIPTPPPRATA</sequence>
<gene>
    <name evidence="2" type="ORF">LQ567_11840</name>
</gene>
<evidence type="ECO:0000256" key="1">
    <source>
        <dbReference type="SAM" id="Phobius"/>
    </source>
</evidence>
<evidence type="ECO:0000313" key="2">
    <source>
        <dbReference type="EMBL" id="MCD2423457.1"/>
    </source>
</evidence>
<dbReference type="RefSeq" id="WP_231004720.1">
    <property type="nucleotide sequence ID" value="NZ_JAJNEC010000005.1"/>
</dbReference>
<reference evidence="2 3" key="1">
    <citation type="submission" date="2021-11" db="EMBL/GenBank/DDBJ databases">
        <title>Genomic of Niabella pedocola.</title>
        <authorList>
            <person name="Wu T."/>
        </authorList>
    </citation>
    <scope>NUCLEOTIDE SEQUENCE [LARGE SCALE GENOMIC DNA]</scope>
    <source>
        <strain evidence="2 3">JCM 31011</strain>
    </source>
</reference>
<comment type="caution">
    <text evidence="2">The sequence shown here is derived from an EMBL/GenBank/DDBJ whole genome shotgun (WGS) entry which is preliminary data.</text>
</comment>